<feature type="non-terminal residue" evidence="1">
    <location>
        <position position="1"/>
    </location>
</feature>
<sequence>GALTFAFPSLTTIITTMFATLGRRTALHAARRTAQQQAKRRMGGGAAAPEWTGIDKVVRGYFPKDEDMVVAISGGYLGLFILFQIKGALSGSPEVEEAAPVAAAPAASAGEIPDIDSEEFGAFLESEENVAKLVESFEK</sequence>
<proteinExistence type="predicted"/>
<accession>A0AAD9DH29</accession>
<comment type="caution">
    <text evidence="1">The sequence shown here is derived from an EMBL/GenBank/DDBJ whole genome shotgun (WGS) entry which is preliminary data.</text>
</comment>
<protein>
    <submittedName>
        <fullName evidence="1">Uncharacterized protein</fullName>
    </submittedName>
</protein>
<evidence type="ECO:0000313" key="2">
    <source>
        <dbReference type="Proteomes" id="UP001224775"/>
    </source>
</evidence>
<dbReference type="AlphaFoldDB" id="A0AAD9DH29"/>
<keyword evidence="2" id="KW-1185">Reference proteome</keyword>
<name>A0AAD9DH29_9STRA</name>
<evidence type="ECO:0000313" key="1">
    <source>
        <dbReference type="EMBL" id="KAK1745575.1"/>
    </source>
</evidence>
<reference evidence="1" key="1">
    <citation type="submission" date="2023-06" db="EMBL/GenBank/DDBJ databases">
        <title>Survivors Of The Sea: Transcriptome response of Skeletonema marinoi to long-term dormancy.</title>
        <authorList>
            <person name="Pinder M.I.M."/>
            <person name="Kourtchenko O."/>
            <person name="Robertson E.K."/>
            <person name="Larsson T."/>
            <person name="Maumus F."/>
            <person name="Osuna-Cruz C.M."/>
            <person name="Vancaester E."/>
            <person name="Stenow R."/>
            <person name="Vandepoele K."/>
            <person name="Ploug H."/>
            <person name="Bruchert V."/>
            <person name="Godhe A."/>
            <person name="Topel M."/>
        </authorList>
    </citation>
    <scope>NUCLEOTIDE SEQUENCE</scope>
    <source>
        <strain evidence="1">R05AC</strain>
    </source>
</reference>
<dbReference type="Proteomes" id="UP001224775">
    <property type="component" value="Unassembled WGS sequence"/>
</dbReference>
<dbReference type="EMBL" id="JATAAI010000005">
    <property type="protein sequence ID" value="KAK1745575.1"/>
    <property type="molecule type" value="Genomic_DNA"/>
</dbReference>
<gene>
    <name evidence="1" type="ORF">QTG54_003499</name>
</gene>
<organism evidence="1 2">
    <name type="scientific">Skeletonema marinoi</name>
    <dbReference type="NCBI Taxonomy" id="267567"/>
    <lineage>
        <taxon>Eukaryota</taxon>
        <taxon>Sar</taxon>
        <taxon>Stramenopiles</taxon>
        <taxon>Ochrophyta</taxon>
        <taxon>Bacillariophyta</taxon>
        <taxon>Coscinodiscophyceae</taxon>
        <taxon>Thalassiosirophycidae</taxon>
        <taxon>Thalassiosirales</taxon>
        <taxon>Skeletonemataceae</taxon>
        <taxon>Skeletonema</taxon>
        <taxon>Skeletonema marinoi-dohrnii complex</taxon>
    </lineage>
</organism>